<dbReference type="GeneID" id="96084962"/>
<evidence type="ECO:0000313" key="1">
    <source>
        <dbReference type="EMBL" id="KAL1798034.1"/>
    </source>
</evidence>
<comment type="caution">
    <text evidence="1">The sequence shown here is derived from an EMBL/GenBank/DDBJ whole genome shotgun (WGS) entry which is preliminary data.</text>
</comment>
<sequence>MTVSQSPCSQPLCAGLLTAPENLNTSVWNVKISTKQTYFLNTLLVINVSSAEKNPISARAGANQMDFQNGGEGLFGVGAKALRFLKTIQCLLRSRQVRL</sequence>
<dbReference type="Proteomes" id="UP001578633">
    <property type="component" value="Chromosome 3"/>
</dbReference>
<reference evidence="1 2" key="1">
    <citation type="submission" date="2024-09" db="EMBL/GenBank/DDBJ databases">
        <title>T2T genomes of carrot and Alternaria dauci and their utility for understanding host-pathogen interaction during carrot leaf blight disease.</title>
        <authorList>
            <person name="Liu W."/>
            <person name="Xu S."/>
            <person name="Ou C."/>
            <person name="Liu X."/>
            <person name="Zhuang F."/>
            <person name="Deng X.W."/>
        </authorList>
    </citation>
    <scope>NUCLEOTIDE SEQUENCE [LARGE SCALE GENOMIC DNA]</scope>
    <source>
        <strain evidence="1 2">A2016</strain>
    </source>
</reference>
<protein>
    <submittedName>
        <fullName evidence="1">Uncharacterized protein</fullName>
    </submittedName>
</protein>
<organism evidence="1 2">
    <name type="scientific">Alternaria dauci</name>
    <dbReference type="NCBI Taxonomy" id="48095"/>
    <lineage>
        <taxon>Eukaryota</taxon>
        <taxon>Fungi</taxon>
        <taxon>Dikarya</taxon>
        <taxon>Ascomycota</taxon>
        <taxon>Pezizomycotina</taxon>
        <taxon>Dothideomycetes</taxon>
        <taxon>Pleosporomycetidae</taxon>
        <taxon>Pleosporales</taxon>
        <taxon>Pleosporineae</taxon>
        <taxon>Pleosporaceae</taxon>
        <taxon>Alternaria</taxon>
        <taxon>Alternaria sect. Porri</taxon>
    </lineage>
</organism>
<proteinExistence type="predicted"/>
<keyword evidence="2" id="KW-1185">Reference proteome</keyword>
<gene>
    <name evidence="1" type="ORF">ACET3X_004640</name>
</gene>
<accession>A0ABR3UQZ7</accession>
<dbReference type="RefSeq" id="XP_069308618.1">
    <property type="nucleotide sequence ID" value="XM_069450867.1"/>
</dbReference>
<evidence type="ECO:0000313" key="2">
    <source>
        <dbReference type="Proteomes" id="UP001578633"/>
    </source>
</evidence>
<dbReference type="EMBL" id="JBHGVX010000003">
    <property type="protein sequence ID" value="KAL1798034.1"/>
    <property type="molecule type" value="Genomic_DNA"/>
</dbReference>
<name>A0ABR3UQZ7_9PLEO</name>